<dbReference type="Pfam" id="PF11990">
    <property type="entry name" value="DUF3487"/>
    <property type="match status" value="1"/>
</dbReference>
<dbReference type="RefSeq" id="WP_115370425.1">
    <property type="nucleotide sequence ID" value="NZ_CP083628.1"/>
</dbReference>
<dbReference type="InterPro" id="IPR021877">
    <property type="entry name" value="DUF3487"/>
</dbReference>
<dbReference type="Proteomes" id="UP000254331">
    <property type="component" value="Unassembled WGS sequence"/>
</dbReference>
<feature type="transmembrane region" description="Helical" evidence="1">
    <location>
        <begin position="26"/>
        <end position="45"/>
    </location>
</feature>
<evidence type="ECO:0000313" key="3">
    <source>
        <dbReference type="Proteomes" id="UP000254331"/>
    </source>
</evidence>
<name>A0A379F661_PROVU</name>
<evidence type="ECO:0000256" key="1">
    <source>
        <dbReference type="SAM" id="Phobius"/>
    </source>
</evidence>
<sequence>MPTIEFMPDRLNAEPVVFRGFTTPELGITALLSVLGGLIIAIPIMPFLGWIALPTVSLLMPLITIILGGRLLARFKRGKPENYLYRRIEWFLSLYGMGASRLICRNQVLSLRRLRSVTFYCKESYESI</sequence>
<feature type="transmembrane region" description="Helical" evidence="1">
    <location>
        <begin position="51"/>
        <end position="73"/>
    </location>
</feature>
<protein>
    <submittedName>
        <fullName evidence="2">Conjugative transfer region protein</fullName>
    </submittedName>
</protein>
<keyword evidence="1" id="KW-0472">Membrane</keyword>
<accession>A0A379F661</accession>
<gene>
    <name evidence="2" type="ORF">NCTC10376_00894</name>
</gene>
<dbReference type="EMBL" id="UGTW01000001">
    <property type="protein sequence ID" value="SUC15056.1"/>
    <property type="molecule type" value="Genomic_DNA"/>
</dbReference>
<dbReference type="AlphaFoldDB" id="A0A379F661"/>
<proteinExistence type="predicted"/>
<organism evidence="2 3">
    <name type="scientific">Proteus vulgaris</name>
    <dbReference type="NCBI Taxonomy" id="585"/>
    <lineage>
        <taxon>Bacteria</taxon>
        <taxon>Pseudomonadati</taxon>
        <taxon>Pseudomonadota</taxon>
        <taxon>Gammaproteobacteria</taxon>
        <taxon>Enterobacterales</taxon>
        <taxon>Morganellaceae</taxon>
        <taxon>Proteus</taxon>
    </lineage>
</organism>
<keyword evidence="1" id="KW-1133">Transmembrane helix</keyword>
<dbReference type="NCBIfam" id="TIGR03750">
    <property type="entry name" value="conj_TIGR03750"/>
    <property type="match status" value="1"/>
</dbReference>
<evidence type="ECO:0000313" key="2">
    <source>
        <dbReference type="EMBL" id="SUC15056.1"/>
    </source>
</evidence>
<reference evidence="2 3" key="1">
    <citation type="submission" date="2018-06" db="EMBL/GenBank/DDBJ databases">
        <authorList>
            <consortium name="Pathogen Informatics"/>
            <person name="Doyle S."/>
        </authorList>
    </citation>
    <scope>NUCLEOTIDE SEQUENCE [LARGE SCALE GENOMIC DNA]</scope>
    <source>
        <strain evidence="2 3">NCTC10376</strain>
    </source>
</reference>
<keyword evidence="1" id="KW-0812">Transmembrane</keyword>